<dbReference type="EMBL" id="JACHJY010000011">
    <property type="protein sequence ID" value="MBB4986062.1"/>
    <property type="molecule type" value="Genomic_DNA"/>
</dbReference>
<dbReference type="Pfam" id="PF04149">
    <property type="entry name" value="DUF397"/>
    <property type="match status" value="1"/>
</dbReference>
<sequence>MRAVGLSSVTWRKSSYSNNDGGNCLEVADDFPHIPVRDSKNPTGPTLAFGAAAWSSFVAGVKGGRIGA</sequence>
<evidence type="ECO:0000313" key="3">
    <source>
        <dbReference type="Proteomes" id="UP000582643"/>
    </source>
</evidence>
<gene>
    <name evidence="2" type="ORF">GGE06_007024</name>
</gene>
<feature type="domain" description="DUF397" evidence="1">
    <location>
        <begin position="10"/>
        <end position="62"/>
    </location>
</feature>
<protein>
    <recommendedName>
        <fullName evidence="1">DUF397 domain-containing protein</fullName>
    </recommendedName>
</protein>
<accession>A0A7W7U6N9</accession>
<dbReference type="Proteomes" id="UP000582643">
    <property type="component" value="Unassembled WGS sequence"/>
</dbReference>
<comment type="caution">
    <text evidence="2">The sequence shown here is derived from an EMBL/GenBank/DDBJ whole genome shotgun (WGS) entry which is preliminary data.</text>
</comment>
<evidence type="ECO:0000259" key="1">
    <source>
        <dbReference type="Pfam" id="PF04149"/>
    </source>
</evidence>
<dbReference type="RefSeq" id="WP_116160592.1">
    <property type="nucleotide sequence ID" value="NZ_JACHJY010000011.1"/>
</dbReference>
<organism evidence="2 3">
    <name type="scientific">Streptomyces nymphaeiformis</name>
    <dbReference type="NCBI Taxonomy" id="2663842"/>
    <lineage>
        <taxon>Bacteria</taxon>
        <taxon>Bacillati</taxon>
        <taxon>Actinomycetota</taxon>
        <taxon>Actinomycetes</taxon>
        <taxon>Kitasatosporales</taxon>
        <taxon>Streptomycetaceae</taxon>
        <taxon>Streptomyces</taxon>
    </lineage>
</organism>
<proteinExistence type="predicted"/>
<name>A0A7W7U6N9_9ACTN</name>
<keyword evidence="3" id="KW-1185">Reference proteome</keyword>
<reference evidence="2 3" key="1">
    <citation type="submission" date="2020-08" db="EMBL/GenBank/DDBJ databases">
        <title>Genomic Encyclopedia of Type Strains, Phase III (KMG-III): the genomes of soil and plant-associated and newly described type strains.</title>
        <authorList>
            <person name="Whitman W."/>
        </authorList>
    </citation>
    <scope>NUCLEOTIDE SEQUENCE [LARGE SCALE GENOMIC DNA]</scope>
    <source>
        <strain evidence="2 3">SFB5A</strain>
    </source>
</reference>
<evidence type="ECO:0000313" key="2">
    <source>
        <dbReference type="EMBL" id="MBB4986062.1"/>
    </source>
</evidence>
<dbReference type="AlphaFoldDB" id="A0A7W7U6N9"/>
<dbReference type="InterPro" id="IPR007278">
    <property type="entry name" value="DUF397"/>
</dbReference>